<evidence type="ECO:0000313" key="13">
    <source>
        <dbReference type="EMBL" id="GLZ81336.1"/>
    </source>
</evidence>
<name>A0A9W6WD78_9ACTN</name>
<dbReference type="SUPFAM" id="SSF55874">
    <property type="entry name" value="ATPase domain of HSP90 chaperone/DNA topoisomerase II/histidine kinase"/>
    <property type="match status" value="1"/>
</dbReference>
<keyword evidence="3" id="KW-0597">Phosphoprotein</keyword>
<dbReference type="InterPro" id="IPR036890">
    <property type="entry name" value="HATPase_C_sf"/>
</dbReference>
<dbReference type="EMBL" id="BSTX01000005">
    <property type="protein sequence ID" value="GLZ81336.1"/>
    <property type="molecule type" value="Genomic_DNA"/>
</dbReference>
<dbReference type="PANTHER" id="PTHR24421:SF10">
    <property type="entry name" value="NITRATE_NITRITE SENSOR PROTEIN NARQ"/>
    <property type="match status" value="1"/>
</dbReference>
<dbReference type="GO" id="GO:0046983">
    <property type="term" value="F:protein dimerization activity"/>
    <property type="evidence" value="ECO:0007669"/>
    <property type="project" value="InterPro"/>
</dbReference>
<evidence type="ECO:0000256" key="9">
    <source>
        <dbReference type="SAM" id="Phobius"/>
    </source>
</evidence>
<keyword evidence="5" id="KW-0547">Nucleotide-binding</keyword>
<protein>
    <recommendedName>
        <fullName evidence="2">histidine kinase</fullName>
        <ecNumber evidence="2">2.7.13.3</ecNumber>
    </recommendedName>
</protein>
<evidence type="ECO:0000256" key="5">
    <source>
        <dbReference type="ARBA" id="ARBA00022741"/>
    </source>
</evidence>
<evidence type="ECO:0000313" key="14">
    <source>
        <dbReference type="Proteomes" id="UP001165079"/>
    </source>
</evidence>
<evidence type="ECO:0000259" key="10">
    <source>
        <dbReference type="Pfam" id="PF02518"/>
    </source>
</evidence>
<accession>A0A9W6WD78</accession>
<dbReference type="Pfam" id="PF07730">
    <property type="entry name" value="HisKA_3"/>
    <property type="match status" value="1"/>
</dbReference>
<evidence type="ECO:0000256" key="8">
    <source>
        <dbReference type="ARBA" id="ARBA00023012"/>
    </source>
</evidence>
<dbReference type="InterPro" id="IPR011712">
    <property type="entry name" value="Sig_transdc_His_kin_sub3_dim/P"/>
</dbReference>
<dbReference type="GO" id="GO:0016020">
    <property type="term" value="C:membrane"/>
    <property type="evidence" value="ECO:0007669"/>
    <property type="project" value="InterPro"/>
</dbReference>
<keyword evidence="7" id="KW-0067">ATP-binding</keyword>
<dbReference type="Gene3D" id="3.30.565.10">
    <property type="entry name" value="Histidine kinase-like ATPase, C-terminal domain"/>
    <property type="match status" value="1"/>
</dbReference>
<dbReference type="RefSeq" id="WP_285666787.1">
    <property type="nucleotide sequence ID" value="NZ_BSTX01000005.1"/>
</dbReference>
<evidence type="ECO:0000256" key="3">
    <source>
        <dbReference type="ARBA" id="ARBA00022553"/>
    </source>
</evidence>
<feature type="transmembrane region" description="Helical" evidence="9">
    <location>
        <begin position="132"/>
        <end position="150"/>
    </location>
</feature>
<dbReference type="InterPro" id="IPR003594">
    <property type="entry name" value="HATPase_dom"/>
</dbReference>
<feature type="transmembrane region" description="Helical" evidence="9">
    <location>
        <begin position="71"/>
        <end position="93"/>
    </location>
</feature>
<keyword evidence="6 13" id="KW-0418">Kinase</keyword>
<keyword evidence="14" id="KW-1185">Reference proteome</keyword>
<evidence type="ECO:0000256" key="1">
    <source>
        <dbReference type="ARBA" id="ARBA00000085"/>
    </source>
</evidence>
<dbReference type="PANTHER" id="PTHR24421">
    <property type="entry name" value="NITRATE/NITRITE SENSOR PROTEIN NARX-RELATED"/>
    <property type="match status" value="1"/>
</dbReference>
<evidence type="ECO:0000256" key="6">
    <source>
        <dbReference type="ARBA" id="ARBA00022777"/>
    </source>
</evidence>
<feature type="domain" description="Signal transduction histidine kinase subgroup 3 dimerisation and phosphoacceptor" evidence="11">
    <location>
        <begin position="168"/>
        <end position="233"/>
    </location>
</feature>
<dbReference type="GO" id="GO:0000155">
    <property type="term" value="F:phosphorelay sensor kinase activity"/>
    <property type="evidence" value="ECO:0007669"/>
    <property type="project" value="InterPro"/>
</dbReference>
<sequence>MKPVRGGVPAFLGRHERLYDTASAVLLTAFNILMQRDSGLPLPPWGWAFMIACHVPLLWRRKFPTRAFWLTWAGTMLAGGLHWNGAYMMVLPIEALYAVARNRPLWRAVVGAVAFAVPIVVGGIAWGLAWSTVTAILIATAAVILLALVLRSREAYAAEVRRGIALAERERIARDMHDIVAHNLAVMVALSDGAHLAAKSSPERAADAMRQSAATGREALAEMRRLLAVLRAEGTPEDEPMPGLPDLPALVDRVRASGLTVTTDLDPLDCPPGPGLALYRIAQEALTNVIKHAGSGAFVHLRLAGDGERATLEVTDDGLGAQRPGSGHGLTGMAERAATYGGVVEAGPRPGRGWRVLATLETGGTG</sequence>
<proteinExistence type="predicted"/>
<organism evidence="13 14">
    <name type="scientific">Actinorhabdospora filicis</name>
    <dbReference type="NCBI Taxonomy" id="1785913"/>
    <lineage>
        <taxon>Bacteria</taxon>
        <taxon>Bacillati</taxon>
        <taxon>Actinomycetota</taxon>
        <taxon>Actinomycetes</taxon>
        <taxon>Micromonosporales</taxon>
        <taxon>Micromonosporaceae</taxon>
        <taxon>Actinorhabdospora</taxon>
    </lineage>
</organism>
<feature type="domain" description="DUF7134" evidence="12">
    <location>
        <begin position="10"/>
        <end position="148"/>
    </location>
</feature>
<dbReference type="Pfam" id="PF23539">
    <property type="entry name" value="DUF7134"/>
    <property type="match status" value="1"/>
</dbReference>
<feature type="transmembrane region" description="Helical" evidence="9">
    <location>
        <begin position="105"/>
        <end position="126"/>
    </location>
</feature>
<evidence type="ECO:0000256" key="2">
    <source>
        <dbReference type="ARBA" id="ARBA00012438"/>
    </source>
</evidence>
<dbReference type="GO" id="GO:0005524">
    <property type="term" value="F:ATP binding"/>
    <property type="evidence" value="ECO:0007669"/>
    <property type="project" value="UniProtKB-KW"/>
</dbReference>
<dbReference type="InterPro" id="IPR050482">
    <property type="entry name" value="Sensor_HK_TwoCompSys"/>
</dbReference>
<comment type="catalytic activity">
    <reaction evidence="1">
        <text>ATP + protein L-histidine = ADP + protein N-phospho-L-histidine.</text>
        <dbReference type="EC" id="2.7.13.3"/>
    </reaction>
</comment>
<evidence type="ECO:0000259" key="11">
    <source>
        <dbReference type="Pfam" id="PF07730"/>
    </source>
</evidence>
<dbReference type="Proteomes" id="UP001165079">
    <property type="component" value="Unassembled WGS sequence"/>
</dbReference>
<gene>
    <name evidence="13" type="ORF">Afil01_61430</name>
</gene>
<keyword evidence="9" id="KW-0472">Membrane</keyword>
<evidence type="ECO:0000256" key="4">
    <source>
        <dbReference type="ARBA" id="ARBA00022679"/>
    </source>
</evidence>
<dbReference type="CDD" id="cd16917">
    <property type="entry name" value="HATPase_UhpB-NarQ-NarX-like"/>
    <property type="match status" value="1"/>
</dbReference>
<dbReference type="AlphaFoldDB" id="A0A9W6WD78"/>
<evidence type="ECO:0000259" key="12">
    <source>
        <dbReference type="Pfam" id="PF23539"/>
    </source>
</evidence>
<keyword evidence="8" id="KW-0902">Two-component regulatory system</keyword>
<feature type="domain" description="Histidine kinase/HSP90-like ATPase" evidence="10">
    <location>
        <begin position="276"/>
        <end position="361"/>
    </location>
</feature>
<keyword evidence="9" id="KW-1133">Transmembrane helix</keyword>
<keyword evidence="4" id="KW-0808">Transferase</keyword>
<evidence type="ECO:0000256" key="7">
    <source>
        <dbReference type="ARBA" id="ARBA00022840"/>
    </source>
</evidence>
<keyword evidence="9" id="KW-0812">Transmembrane</keyword>
<dbReference type="EC" id="2.7.13.3" evidence="2"/>
<dbReference type="Pfam" id="PF02518">
    <property type="entry name" value="HATPase_c"/>
    <property type="match status" value="1"/>
</dbReference>
<dbReference type="Gene3D" id="1.20.5.1930">
    <property type="match status" value="1"/>
</dbReference>
<comment type="caution">
    <text evidence="13">The sequence shown here is derived from an EMBL/GenBank/DDBJ whole genome shotgun (WGS) entry which is preliminary data.</text>
</comment>
<dbReference type="InterPro" id="IPR055558">
    <property type="entry name" value="DUF7134"/>
</dbReference>
<reference evidence="13" key="1">
    <citation type="submission" date="2023-03" db="EMBL/GenBank/DDBJ databases">
        <title>Actinorhabdospora filicis NBRC 111898.</title>
        <authorList>
            <person name="Ichikawa N."/>
            <person name="Sato H."/>
            <person name="Tonouchi N."/>
        </authorList>
    </citation>
    <scope>NUCLEOTIDE SEQUENCE</scope>
    <source>
        <strain evidence="13">NBRC 111898</strain>
    </source>
</reference>